<dbReference type="EMBL" id="AMQN01010842">
    <property type="status" value="NOT_ANNOTATED_CDS"/>
    <property type="molecule type" value="Genomic_DNA"/>
</dbReference>
<dbReference type="PANTHER" id="PTHR10362">
    <property type="entry name" value="HISTIDINE AMMONIA-LYASE"/>
    <property type="match status" value="1"/>
</dbReference>
<dbReference type="Pfam" id="PF00221">
    <property type="entry name" value="Lyase_aromatic"/>
    <property type="match status" value="1"/>
</dbReference>
<dbReference type="OrthoDB" id="10051290at2759"/>
<evidence type="ECO:0000313" key="3">
    <source>
        <dbReference type="EnsemblMetazoa" id="CapteP205877"/>
    </source>
</evidence>
<organism evidence="2">
    <name type="scientific">Capitella teleta</name>
    <name type="common">Polychaete worm</name>
    <dbReference type="NCBI Taxonomy" id="283909"/>
    <lineage>
        <taxon>Eukaryota</taxon>
        <taxon>Metazoa</taxon>
        <taxon>Spiralia</taxon>
        <taxon>Lophotrochozoa</taxon>
        <taxon>Annelida</taxon>
        <taxon>Polychaeta</taxon>
        <taxon>Sedentaria</taxon>
        <taxon>Scolecida</taxon>
        <taxon>Capitellidae</taxon>
        <taxon>Capitella</taxon>
    </lineage>
</organism>
<reference evidence="3" key="3">
    <citation type="submission" date="2015-06" db="UniProtKB">
        <authorList>
            <consortium name="EnsemblMetazoa"/>
        </authorList>
    </citation>
    <scope>IDENTIFICATION</scope>
</reference>
<dbReference type="Proteomes" id="UP000014760">
    <property type="component" value="Unassembled WGS sequence"/>
</dbReference>
<evidence type="ECO:0000313" key="4">
    <source>
        <dbReference type="Proteomes" id="UP000014760"/>
    </source>
</evidence>
<dbReference type="EMBL" id="KB308519">
    <property type="protein sequence ID" value="ELT97599.1"/>
    <property type="molecule type" value="Genomic_DNA"/>
</dbReference>
<dbReference type="GO" id="GO:0003824">
    <property type="term" value="F:catalytic activity"/>
    <property type="evidence" value="ECO:0007669"/>
    <property type="project" value="InterPro"/>
</dbReference>
<dbReference type="EnsemblMetazoa" id="CapteT205877">
    <property type="protein sequence ID" value="CapteP205877"/>
    <property type="gene ID" value="CapteG205877"/>
</dbReference>
<dbReference type="SUPFAM" id="SSF48557">
    <property type="entry name" value="L-aspartase-like"/>
    <property type="match status" value="1"/>
</dbReference>
<accession>R7TV46</accession>
<dbReference type="EMBL" id="AMQN01010841">
    <property type="status" value="NOT_ANNOTATED_CDS"/>
    <property type="molecule type" value="Genomic_DNA"/>
</dbReference>
<dbReference type="EMBL" id="AMQN01010839">
    <property type="status" value="NOT_ANNOTATED_CDS"/>
    <property type="molecule type" value="Genomic_DNA"/>
</dbReference>
<dbReference type="InterPro" id="IPR024083">
    <property type="entry name" value="Fumarase/histidase_N"/>
</dbReference>
<gene>
    <name evidence="2" type="ORF">CAPTEDRAFT_205877</name>
</gene>
<dbReference type="OMA" id="GTRRNFH"/>
<proteinExistence type="inferred from homology"/>
<dbReference type="EMBL" id="AMQN01010840">
    <property type="status" value="NOT_ANNOTATED_CDS"/>
    <property type="molecule type" value="Genomic_DNA"/>
</dbReference>
<evidence type="ECO:0008006" key="5">
    <source>
        <dbReference type="Google" id="ProtNLM"/>
    </source>
</evidence>
<protein>
    <recommendedName>
        <fullName evidence="5">Par3/HAL N-terminal domain-containing protein</fullName>
    </recommendedName>
</protein>
<comment type="similarity">
    <text evidence="1">Belongs to the PAL/histidase family.</text>
</comment>
<sequence>MSNQHTSQLLEILKGLPKVGKQISLDGNSLTIPRMVAIANHGTKVNSTSDIRDLMKTNSDYLRDKLKEGTVVYGVNTGFGGSADVRSDDVLEIQRALLMLLNAGFGDTMDPSLVRAVMAVRANSLSKGLSGVRPEVLDCLLFLINNDIIPVVPMRGSISASGDLMPNSYIASCMMGRSDLKAMYKGREMTMSDVIKESGMKPVTFQAKEVLSIVNAASFASSLAACLLYESSSAVLLTQAATAMTVESLHGRVESFHPTIHNSMPHEGQIEVACNIRKILTDSKLAEARLDMDLDDREGLLKQDRYALRTAAQWLSPTLDTITRAMKSVTIDLNSACDNPLIDHRKGHILHGGNFQGTESAVAMDQVRQSLQICGKLMFAQFSEIVDVSINNNLSPNLCGMDARHDFGFKGVEIAMAAYMSELDYLTAPITQCLALISARMTQQALKILQMMLACMLLAQVQAHDLRWLQISANKDLKAMNRIFGDIETIA</sequence>
<dbReference type="InterPro" id="IPR008948">
    <property type="entry name" value="L-Aspartase-like"/>
</dbReference>
<keyword evidence="4" id="KW-1185">Reference proteome</keyword>
<dbReference type="Gene3D" id="1.20.200.10">
    <property type="entry name" value="Fumarase/aspartase (Central domain)"/>
    <property type="match status" value="1"/>
</dbReference>
<dbReference type="AlphaFoldDB" id="R7TV46"/>
<dbReference type="STRING" id="283909.R7TV46"/>
<dbReference type="HOGENOM" id="CLU_014801_3_2_1"/>
<name>R7TV46_CAPTE</name>
<dbReference type="InterPro" id="IPR001106">
    <property type="entry name" value="Aromatic_Lyase"/>
</dbReference>
<dbReference type="Gene3D" id="1.10.275.10">
    <property type="entry name" value="Fumarase/aspartase (N-terminal domain)"/>
    <property type="match status" value="1"/>
</dbReference>
<reference evidence="4" key="1">
    <citation type="submission" date="2012-12" db="EMBL/GenBank/DDBJ databases">
        <authorList>
            <person name="Hellsten U."/>
            <person name="Grimwood J."/>
            <person name="Chapman J.A."/>
            <person name="Shapiro H."/>
            <person name="Aerts A."/>
            <person name="Otillar R.P."/>
            <person name="Terry A.Y."/>
            <person name="Boore J.L."/>
            <person name="Simakov O."/>
            <person name="Marletaz F."/>
            <person name="Cho S.-J."/>
            <person name="Edsinger-Gonzales E."/>
            <person name="Havlak P."/>
            <person name="Kuo D.-H."/>
            <person name="Larsson T."/>
            <person name="Lv J."/>
            <person name="Arendt D."/>
            <person name="Savage R."/>
            <person name="Osoegawa K."/>
            <person name="de Jong P."/>
            <person name="Lindberg D.R."/>
            <person name="Seaver E.C."/>
            <person name="Weisblat D.A."/>
            <person name="Putnam N.H."/>
            <person name="Grigoriev I.V."/>
            <person name="Rokhsar D.S."/>
        </authorList>
    </citation>
    <scope>NUCLEOTIDE SEQUENCE</scope>
    <source>
        <strain evidence="4">I ESC-2004</strain>
    </source>
</reference>
<dbReference type="CDD" id="cd00332">
    <property type="entry name" value="PAL-HAL"/>
    <property type="match status" value="1"/>
</dbReference>
<evidence type="ECO:0000313" key="2">
    <source>
        <dbReference type="EMBL" id="ELT97599.1"/>
    </source>
</evidence>
<evidence type="ECO:0000256" key="1">
    <source>
        <dbReference type="ARBA" id="ARBA00007238"/>
    </source>
</evidence>
<reference evidence="2 4" key="2">
    <citation type="journal article" date="2013" name="Nature">
        <title>Insights into bilaterian evolution from three spiralian genomes.</title>
        <authorList>
            <person name="Simakov O."/>
            <person name="Marletaz F."/>
            <person name="Cho S.J."/>
            <person name="Edsinger-Gonzales E."/>
            <person name="Havlak P."/>
            <person name="Hellsten U."/>
            <person name="Kuo D.H."/>
            <person name="Larsson T."/>
            <person name="Lv J."/>
            <person name="Arendt D."/>
            <person name="Savage R."/>
            <person name="Osoegawa K."/>
            <person name="de Jong P."/>
            <person name="Grimwood J."/>
            <person name="Chapman J.A."/>
            <person name="Shapiro H."/>
            <person name="Aerts A."/>
            <person name="Otillar R.P."/>
            <person name="Terry A.Y."/>
            <person name="Boore J.L."/>
            <person name="Grigoriev I.V."/>
            <person name="Lindberg D.R."/>
            <person name="Seaver E.C."/>
            <person name="Weisblat D.A."/>
            <person name="Putnam N.H."/>
            <person name="Rokhsar D.S."/>
        </authorList>
    </citation>
    <scope>NUCLEOTIDE SEQUENCE</scope>
    <source>
        <strain evidence="2 4">I ESC-2004</strain>
    </source>
</reference>